<dbReference type="RefSeq" id="WP_380031494.1">
    <property type="nucleotide sequence ID" value="NZ_JBHMCA010000084.1"/>
</dbReference>
<dbReference type="Proteomes" id="UP001589608">
    <property type="component" value="Unassembled WGS sequence"/>
</dbReference>
<comment type="caution">
    <text evidence="1">The sequence shown here is derived from an EMBL/GenBank/DDBJ whole genome shotgun (WGS) entry which is preliminary data.</text>
</comment>
<gene>
    <name evidence="1" type="ORF">ACFFTR_49590</name>
</gene>
<proteinExistence type="predicted"/>
<dbReference type="EMBL" id="JBHMCA010000084">
    <property type="protein sequence ID" value="MFB9451171.1"/>
    <property type="molecule type" value="Genomic_DNA"/>
</dbReference>
<keyword evidence="2" id="KW-1185">Reference proteome</keyword>
<organism evidence="1 2">
    <name type="scientific">Dactylosporangium vinaceum</name>
    <dbReference type="NCBI Taxonomy" id="53362"/>
    <lineage>
        <taxon>Bacteria</taxon>
        <taxon>Bacillati</taxon>
        <taxon>Actinomycetota</taxon>
        <taxon>Actinomycetes</taxon>
        <taxon>Micromonosporales</taxon>
        <taxon>Micromonosporaceae</taxon>
        <taxon>Dactylosporangium</taxon>
    </lineage>
</organism>
<accession>A0ABV5MQM4</accession>
<name>A0ABV5MQM4_9ACTN</name>
<evidence type="ECO:0000313" key="1">
    <source>
        <dbReference type="EMBL" id="MFB9451171.1"/>
    </source>
</evidence>
<sequence>MLYDDRSGCGVNVEYVQHGRVPFVALSFVTQFGESGVHDLTLGQVDQLRAALDAVGRAARAVAVVQQQPAA</sequence>
<protein>
    <submittedName>
        <fullName evidence="1">Uncharacterized protein</fullName>
    </submittedName>
</protein>
<evidence type="ECO:0000313" key="2">
    <source>
        <dbReference type="Proteomes" id="UP001589608"/>
    </source>
</evidence>
<reference evidence="1 2" key="1">
    <citation type="submission" date="2024-09" db="EMBL/GenBank/DDBJ databases">
        <authorList>
            <person name="Sun Q."/>
            <person name="Mori K."/>
        </authorList>
    </citation>
    <scope>NUCLEOTIDE SEQUENCE [LARGE SCALE GENOMIC DNA]</scope>
    <source>
        <strain evidence="1 2">JCM 3307</strain>
    </source>
</reference>